<gene>
    <name evidence="1" type="ORF">KO493_15055</name>
</gene>
<name>A0ACC5UCG2_9FLAO</name>
<evidence type="ECO:0000313" key="1">
    <source>
        <dbReference type="EMBL" id="MBU2952016.1"/>
    </source>
</evidence>
<comment type="caution">
    <text evidence="1">The sequence shown here is derived from an EMBL/GenBank/DDBJ whole genome shotgun (WGS) entry which is preliminary data.</text>
</comment>
<protein>
    <submittedName>
        <fullName evidence="1">Aldose 1-epimerase</fullName>
    </submittedName>
</protein>
<proteinExistence type="predicted"/>
<reference evidence="1" key="1">
    <citation type="submission" date="2021-05" db="EMBL/GenBank/DDBJ databases">
        <title>Draft genomes of bacteria isolated from model marine particles.</title>
        <authorList>
            <person name="Datta M.S."/>
            <person name="Schwartzman J.A."/>
            <person name="Enke T.N."/>
            <person name="Saavedra J."/>
            <person name="Cermak N."/>
            <person name="Cordero O.X."/>
        </authorList>
    </citation>
    <scope>NUCLEOTIDE SEQUENCE</scope>
    <source>
        <strain evidence="1">I2M19</strain>
    </source>
</reference>
<accession>A0ACC5UCG2</accession>
<keyword evidence="2" id="KW-1185">Reference proteome</keyword>
<evidence type="ECO:0000313" key="2">
    <source>
        <dbReference type="Proteomes" id="UP001647509"/>
    </source>
</evidence>
<dbReference type="Proteomes" id="UP001647509">
    <property type="component" value="Unassembled WGS sequence"/>
</dbReference>
<sequence length="296" mass="33395">MYQIRHHKAAHILEIENKASAISAKIQLNEGASLQEYTFNNLLIIKNLEPLSYQNTYASAILFPFANRIKDGNYTFNGKTYQFPINQKEENNALHGLIFNKTFKISETEALVDTASVTLEYTEKGDSQGFPYPYHVSIKYTFTKTGLSLSFSAKNTSNEAFPFTVGWHPYFASENLYESTLQFDSSNKLIIGDRNIGTGIKANDTPEGFQIKDQQLDDCWVLNQDKVVFTTPQYKLQCSSNVEGNFLQAYTPPLENIIAIEPTTGVSNSFNNKIGLQVLDPGNTYNIAWNLKINHI</sequence>
<dbReference type="EMBL" id="JAHKPD010000025">
    <property type="protein sequence ID" value="MBU2952016.1"/>
    <property type="molecule type" value="Genomic_DNA"/>
</dbReference>
<organism evidence="1 2">
    <name type="scientific">Pseudotamlana agarivorans</name>
    <dbReference type="NCBI Taxonomy" id="481183"/>
    <lineage>
        <taxon>Bacteria</taxon>
        <taxon>Pseudomonadati</taxon>
        <taxon>Bacteroidota</taxon>
        <taxon>Flavobacteriia</taxon>
        <taxon>Flavobacteriales</taxon>
        <taxon>Flavobacteriaceae</taxon>
        <taxon>Pseudotamlana</taxon>
    </lineage>
</organism>